<dbReference type="EMBL" id="CP028858">
    <property type="protein sequence ID" value="AWB27081.1"/>
    <property type="molecule type" value="Genomic_DNA"/>
</dbReference>
<keyword evidence="6 7" id="KW-0472">Membrane</keyword>
<dbReference type="InterPro" id="IPR003838">
    <property type="entry name" value="ABC3_permease_C"/>
</dbReference>
<evidence type="ECO:0000256" key="3">
    <source>
        <dbReference type="ARBA" id="ARBA00022475"/>
    </source>
</evidence>
<feature type="domain" description="ABC3 transporter permease C-terminal" evidence="8">
    <location>
        <begin position="297"/>
        <end position="416"/>
    </location>
</feature>
<feature type="transmembrane region" description="Helical" evidence="7">
    <location>
        <begin position="347"/>
        <end position="368"/>
    </location>
</feature>
<reference evidence="10 11" key="1">
    <citation type="submission" date="2018-04" db="EMBL/GenBank/DDBJ databases">
        <title>Halococcoides cellulosivorans gen. nov., sp. nov., an extremely halophilic cellulose-utilizing haloarchaeon from hypersaline lakes.</title>
        <authorList>
            <person name="Sorokin D.Y."/>
            <person name="Toshchakov S.V."/>
            <person name="Samarov N.I."/>
            <person name="Korzhenkov A."/>
            <person name="Kublanov I.V."/>
        </authorList>
    </citation>
    <scope>NUCLEOTIDE SEQUENCE [LARGE SCALE GENOMIC DNA]</scope>
    <source>
        <strain evidence="10 11">HArcel1</strain>
    </source>
</reference>
<keyword evidence="3" id="KW-1003">Cell membrane</keyword>
<dbReference type="GeneID" id="36511811"/>
<organism evidence="10 11">
    <name type="scientific">Halococcoides cellulosivorans</name>
    <dbReference type="NCBI Taxonomy" id="1679096"/>
    <lineage>
        <taxon>Archaea</taxon>
        <taxon>Methanobacteriati</taxon>
        <taxon>Methanobacteriota</taxon>
        <taxon>Stenosarchaea group</taxon>
        <taxon>Halobacteria</taxon>
        <taxon>Halobacteriales</taxon>
        <taxon>Haloarculaceae</taxon>
        <taxon>Halococcoides</taxon>
    </lineage>
</organism>
<feature type="transmembrane region" description="Helical" evidence="7">
    <location>
        <begin position="289"/>
        <end position="311"/>
    </location>
</feature>
<keyword evidence="4 7" id="KW-0812">Transmembrane</keyword>
<evidence type="ECO:0000256" key="4">
    <source>
        <dbReference type="ARBA" id="ARBA00022692"/>
    </source>
</evidence>
<keyword evidence="11" id="KW-1185">Reference proteome</keyword>
<dbReference type="KEGG" id="harc:HARCEL1_04850"/>
<evidence type="ECO:0000256" key="2">
    <source>
        <dbReference type="ARBA" id="ARBA00022448"/>
    </source>
</evidence>
<feature type="transmembrane region" description="Helical" evidence="7">
    <location>
        <begin position="388"/>
        <end position="412"/>
    </location>
</feature>
<dbReference type="InterPro" id="IPR051125">
    <property type="entry name" value="ABC-4/HrtB_transporter"/>
</dbReference>
<dbReference type="AlphaFoldDB" id="A0A2R4WZY5"/>
<dbReference type="PANTHER" id="PTHR43738">
    <property type="entry name" value="ABC TRANSPORTER, MEMBRANE PROTEIN"/>
    <property type="match status" value="1"/>
</dbReference>
<feature type="transmembrane region" description="Helical" evidence="7">
    <location>
        <begin position="37"/>
        <end position="64"/>
    </location>
</feature>
<name>A0A2R4WZY5_9EURY</name>
<evidence type="ECO:0000259" key="9">
    <source>
        <dbReference type="Pfam" id="PF12704"/>
    </source>
</evidence>
<evidence type="ECO:0000256" key="5">
    <source>
        <dbReference type="ARBA" id="ARBA00022989"/>
    </source>
</evidence>
<dbReference type="Proteomes" id="UP000244727">
    <property type="component" value="Chromosome"/>
</dbReference>
<dbReference type="Pfam" id="PF12704">
    <property type="entry name" value="MacB_PCD"/>
    <property type="match status" value="1"/>
</dbReference>
<keyword evidence="5 7" id="KW-1133">Transmembrane helix</keyword>
<protein>
    <submittedName>
        <fullName evidence="10">ABC transporter permease</fullName>
    </submittedName>
</protein>
<evidence type="ECO:0000313" key="10">
    <source>
        <dbReference type="EMBL" id="AWB27081.1"/>
    </source>
</evidence>
<evidence type="ECO:0000259" key="8">
    <source>
        <dbReference type="Pfam" id="PF02687"/>
    </source>
</evidence>
<dbReference type="PANTHER" id="PTHR43738:SF1">
    <property type="entry name" value="HEMIN TRANSPORT SYSTEM PERMEASE PROTEIN HRTB-RELATED"/>
    <property type="match status" value="1"/>
</dbReference>
<dbReference type="GO" id="GO:0005886">
    <property type="term" value="C:plasma membrane"/>
    <property type="evidence" value="ECO:0007669"/>
    <property type="project" value="UniProtKB-SubCell"/>
</dbReference>
<sequence>MRGVVIAPLAALRRVAARARAICGLAGAQLRHDRTRTLLAVVGIVVAVLATTILASLGLGVVATGEQMFEQADRDLWVTAGATRITPGAIGGLETPLVDAHRLAADLDRRPDVQTAVPMSFQTVYVGSDPDALETVIGVGAPASGPSVQITRGEGFSTGDLHYANGTYDGPTSQAVVLDNQTATRLGVSVGETVHVGGTVAGARGREYTVVGISPTYRTFLGGSTAIFHLSELQEITGSARTDGASFITVALKEGADPEAVAAEIEAERPDLTVRTNSEQLRSILEEQALVLASGVVMIVLAVVAGVALTTNLMLGHVDRQRYELAALRALGTSTTTLVGVVTVEAVVLGVVGGLIGVSLTIPVAAGLEWLVTELVGFEGLLAPDTRVLAGGLAVAVVTSTVAGIAAGTRIARIAPLETLER</sequence>
<evidence type="ECO:0000313" key="11">
    <source>
        <dbReference type="Proteomes" id="UP000244727"/>
    </source>
</evidence>
<dbReference type="Pfam" id="PF02687">
    <property type="entry name" value="FtsX"/>
    <property type="match status" value="1"/>
</dbReference>
<evidence type="ECO:0000256" key="6">
    <source>
        <dbReference type="ARBA" id="ARBA00023136"/>
    </source>
</evidence>
<dbReference type="InterPro" id="IPR025857">
    <property type="entry name" value="MacB_PCD"/>
</dbReference>
<comment type="subcellular location">
    <subcellularLocation>
        <location evidence="1">Cell membrane</location>
        <topology evidence="1">Multi-pass membrane protein</topology>
    </subcellularLocation>
</comment>
<dbReference type="RefSeq" id="WP_108381450.1">
    <property type="nucleotide sequence ID" value="NZ_CP028858.1"/>
</dbReference>
<gene>
    <name evidence="10" type="ORF">HARCEL1_04850</name>
</gene>
<proteinExistence type="predicted"/>
<evidence type="ECO:0000256" key="7">
    <source>
        <dbReference type="SAM" id="Phobius"/>
    </source>
</evidence>
<keyword evidence="2" id="KW-0813">Transport</keyword>
<accession>A0A2R4WZY5</accession>
<feature type="domain" description="MacB-like periplasmic core" evidence="9">
    <location>
        <begin position="37"/>
        <end position="267"/>
    </location>
</feature>
<evidence type="ECO:0000256" key="1">
    <source>
        <dbReference type="ARBA" id="ARBA00004651"/>
    </source>
</evidence>